<protein>
    <recommendedName>
        <fullName evidence="3">Phospholipid carrier-dependent glycosyltransferase</fullName>
    </recommendedName>
</protein>
<dbReference type="AlphaFoldDB" id="A0A7V6CEI1"/>
<evidence type="ECO:0000313" key="2">
    <source>
        <dbReference type="EMBL" id="HHQ16873.1"/>
    </source>
</evidence>
<comment type="caution">
    <text evidence="2">The sequence shown here is derived from an EMBL/GenBank/DDBJ whole genome shotgun (WGS) entry which is preliminary data.</text>
</comment>
<accession>A0A7V6CEI1</accession>
<organism evidence="2">
    <name type="scientific">Thermodesulfobacterium geofontis</name>
    <dbReference type="NCBI Taxonomy" id="1295609"/>
    <lineage>
        <taxon>Bacteria</taxon>
        <taxon>Pseudomonadati</taxon>
        <taxon>Thermodesulfobacteriota</taxon>
        <taxon>Thermodesulfobacteria</taxon>
        <taxon>Thermodesulfobacteriales</taxon>
        <taxon>Thermodesulfobacteriaceae</taxon>
        <taxon>Thermodesulfobacterium</taxon>
    </lineage>
</organism>
<keyword evidence="1" id="KW-0472">Membrane</keyword>
<feature type="transmembrane region" description="Helical" evidence="1">
    <location>
        <begin position="87"/>
        <end position="106"/>
    </location>
</feature>
<evidence type="ECO:0000256" key="1">
    <source>
        <dbReference type="SAM" id="Phobius"/>
    </source>
</evidence>
<gene>
    <name evidence="2" type="ORF">ENM15_08710</name>
</gene>
<proteinExistence type="predicted"/>
<keyword evidence="1" id="KW-1133">Transmembrane helix</keyword>
<dbReference type="EMBL" id="DRWR01000140">
    <property type="protein sequence ID" value="HHQ16873.1"/>
    <property type="molecule type" value="Genomic_DNA"/>
</dbReference>
<evidence type="ECO:0008006" key="3">
    <source>
        <dbReference type="Google" id="ProtNLM"/>
    </source>
</evidence>
<sequence>MKKTLLIILILFLFGFALYFPFLGEKEFQGEEGRRVLIALQMLENKEFLIPEIFNEPYFNKPPLFNWALAGFFFITKSYSEVTARLFSSLCLIFTSLFLVHSVPFIV</sequence>
<name>A0A7V6CEI1_9BACT</name>
<reference evidence="2" key="1">
    <citation type="journal article" date="2020" name="mSystems">
        <title>Genome- and Community-Level Interaction Insights into Carbon Utilization and Element Cycling Functions of Hydrothermarchaeota in Hydrothermal Sediment.</title>
        <authorList>
            <person name="Zhou Z."/>
            <person name="Liu Y."/>
            <person name="Xu W."/>
            <person name="Pan J."/>
            <person name="Luo Z.H."/>
            <person name="Li M."/>
        </authorList>
    </citation>
    <scope>NUCLEOTIDE SEQUENCE [LARGE SCALE GENOMIC DNA]</scope>
    <source>
        <strain evidence="2">SpSt-106</strain>
    </source>
</reference>
<keyword evidence="1" id="KW-0812">Transmembrane</keyword>